<name>A0ABN7SU16_OIKDI</name>
<dbReference type="SUPFAM" id="SSF49599">
    <property type="entry name" value="TRAF domain-like"/>
    <property type="match status" value="1"/>
</dbReference>
<accession>A0ABN7SU16</accession>
<dbReference type="Pfam" id="PF22486">
    <property type="entry name" value="MATH_2"/>
    <property type="match status" value="1"/>
</dbReference>
<evidence type="ECO:0000259" key="2">
    <source>
        <dbReference type="Pfam" id="PF22486"/>
    </source>
</evidence>
<dbReference type="Proteomes" id="UP001158576">
    <property type="component" value="Chromosome 1"/>
</dbReference>
<dbReference type="Pfam" id="PF01400">
    <property type="entry name" value="Astacin"/>
    <property type="match status" value="1"/>
</dbReference>
<reference evidence="3 4" key="1">
    <citation type="submission" date="2021-04" db="EMBL/GenBank/DDBJ databases">
        <authorList>
            <person name="Bliznina A."/>
        </authorList>
    </citation>
    <scope>NUCLEOTIDE SEQUENCE [LARGE SCALE GENOMIC DNA]</scope>
</reference>
<feature type="domain" description="MATH" evidence="2">
    <location>
        <begin position="148"/>
        <end position="280"/>
    </location>
</feature>
<dbReference type="InterPro" id="IPR001506">
    <property type="entry name" value="Peptidase_M12A"/>
</dbReference>
<feature type="domain" description="Peptidase M12A" evidence="1">
    <location>
        <begin position="1"/>
        <end position="42"/>
    </location>
</feature>
<dbReference type="InterPro" id="IPR008974">
    <property type="entry name" value="TRAF-like"/>
</dbReference>
<proteinExistence type="predicted"/>
<evidence type="ECO:0000313" key="4">
    <source>
        <dbReference type="Proteomes" id="UP001158576"/>
    </source>
</evidence>
<gene>
    <name evidence="3" type="ORF">OKIOD_LOCUS9180</name>
</gene>
<keyword evidence="4" id="KW-1185">Reference proteome</keyword>
<dbReference type="InterPro" id="IPR002083">
    <property type="entry name" value="MATH/TRAF_dom"/>
</dbReference>
<evidence type="ECO:0000259" key="1">
    <source>
        <dbReference type="Pfam" id="PF01400"/>
    </source>
</evidence>
<organism evidence="3 4">
    <name type="scientific">Oikopleura dioica</name>
    <name type="common">Tunicate</name>
    <dbReference type="NCBI Taxonomy" id="34765"/>
    <lineage>
        <taxon>Eukaryota</taxon>
        <taxon>Metazoa</taxon>
        <taxon>Chordata</taxon>
        <taxon>Tunicata</taxon>
        <taxon>Appendicularia</taxon>
        <taxon>Copelata</taxon>
        <taxon>Oikopleuridae</taxon>
        <taxon>Oikopleura</taxon>
    </lineage>
</organism>
<sequence length="443" mass="51225">MHYDKYAFTNNNEMTIKTKDPYYENLIGQRMTASPQDIQMLDIIPNQNGNYLAYNKYNWSWGIQNVVGENYFFALIYDVSLCPEDINGPEPWNEWTGQQWSAVPGAKAECIDWLTEDETVPESIKMPENEKLERAEEANGLCPSDEDKFIWEIDNWSFVLATIPRGTALRKTFVDREGYTFEASIYPNGALTAPDHISVFFGVVEGEHDDELPWPLYGRYLTMGLVEPTKTCRDRMTHKMQFTSAKYLNDYYKPSEVGPTTYGWNTFMSKEEFAAYDFVDEQNDSVKFVFSAEDATGQYLDCDVEKLGDFSRCFYHPVDNDLTFDNNGVISGRGVVSTKSPPIKIYGKRCLHVDLETTGSVTLSIQGENVWTGEEYQYLLEKRFFEGDEHQHFDVELGHDDDFSVGYLQYIKLEIINHDNVETKLIQTNFEHDDCEHDHDHHL</sequence>
<dbReference type="InterPro" id="IPR024079">
    <property type="entry name" value="MetalloPept_cat_dom_sf"/>
</dbReference>
<protein>
    <submittedName>
        <fullName evidence="3">Oidioi.mRNA.OKI2018_I69.chr1.g415.t1.cds</fullName>
    </submittedName>
</protein>
<dbReference type="Gene3D" id="3.40.390.10">
    <property type="entry name" value="Collagenase (Catalytic Domain)"/>
    <property type="match status" value="1"/>
</dbReference>
<evidence type="ECO:0000313" key="3">
    <source>
        <dbReference type="EMBL" id="CAG5102673.1"/>
    </source>
</evidence>
<dbReference type="Gene3D" id="2.60.210.10">
    <property type="entry name" value="Apoptosis, Tumor Necrosis Factor Receptor Associated Protein 2, Chain A"/>
    <property type="match status" value="1"/>
</dbReference>
<dbReference type="EMBL" id="OU015566">
    <property type="protein sequence ID" value="CAG5102673.1"/>
    <property type="molecule type" value="Genomic_DNA"/>
</dbReference>